<dbReference type="Pfam" id="PF01557">
    <property type="entry name" value="FAA_hydrolase"/>
    <property type="match status" value="1"/>
</dbReference>
<evidence type="ECO:0000313" key="3">
    <source>
        <dbReference type="EMBL" id="MEX3746409.1"/>
    </source>
</evidence>
<dbReference type="Proteomes" id="UP001558534">
    <property type="component" value="Unassembled WGS sequence"/>
</dbReference>
<keyword evidence="4" id="KW-1185">Reference proteome</keyword>
<evidence type="ECO:0000256" key="1">
    <source>
        <dbReference type="ARBA" id="ARBA00023239"/>
    </source>
</evidence>
<name>A0ABV3W020_9BACI</name>
<reference evidence="3 4" key="1">
    <citation type="submission" date="2024-07" db="EMBL/GenBank/DDBJ databases">
        <title>Characterization of a bacterium isolated from hydrolysated instant sea cucumber by whole-genome sequencing and metabolomics.</title>
        <authorList>
            <person name="Luo X."/>
            <person name="Zhang Z."/>
            <person name="Zheng Z."/>
            <person name="Zhang W."/>
            <person name="Ming T."/>
            <person name="Jiao L."/>
            <person name="Su X."/>
            <person name="Kong F."/>
            <person name="Xu J."/>
        </authorList>
    </citation>
    <scope>NUCLEOTIDE SEQUENCE [LARGE SCALE GENOMIC DNA]</scope>
    <source>
        <strain evidence="3 4">XL-2024</strain>
    </source>
</reference>
<comment type="caution">
    <text evidence="3">The sequence shown here is derived from an EMBL/GenBank/DDBJ whole genome shotgun (WGS) entry which is preliminary data.</text>
</comment>
<dbReference type="InterPro" id="IPR036663">
    <property type="entry name" value="Fumarylacetoacetase_C_sf"/>
</dbReference>
<sequence>MDRQLYAEKLQEAEVTKQPIDPLTSTVPDITVDDAYAIQLLQIATKQQEGKQIVGKKIGLTSKVMQQQFNVSEPDYGHILSDMVEVDGATISLHHFIQPKLEFEIAFVLKKDLYGPNITVEDVIEATDYIVPALEVIDSRIVDWKIRFEDTVADNGSSAMVIIGGKPTKLLDVDLTHIGMNVYRNGELFDSAAAAAVMGDPLRAVAWLANKLSKYHIGLQAGEFVLAGALTAAVTIEDGDTFTAEFAHLGAVSATFRLKEEK</sequence>
<dbReference type="InterPro" id="IPR011234">
    <property type="entry name" value="Fumarylacetoacetase-like_C"/>
</dbReference>
<dbReference type="Gene3D" id="3.90.850.10">
    <property type="entry name" value="Fumarylacetoacetase-like, C-terminal domain"/>
    <property type="match status" value="1"/>
</dbReference>
<dbReference type="SUPFAM" id="SSF56529">
    <property type="entry name" value="FAH"/>
    <property type="match status" value="1"/>
</dbReference>
<evidence type="ECO:0000313" key="4">
    <source>
        <dbReference type="Proteomes" id="UP001558534"/>
    </source>
</evidence>
<proteinExistence type="predicted"/>
<organism evidence="3 4">
    <name type="scientific">Lysinibacillus xylanilyticus</name>
    <dbReference type="NCBI Taxonomy" id="582475"/>
    <lineage>
        <taxon>Bacteria</taxon>
        <taxon>Bacillati</taxon>
        <taxon>Bacillota</taxon>
        <taxon>Bacilli</taxon>
        <taxon>Bacillales</taxon>
        <taxon>Bacillaceae</taxon>
        <taxon>Lysinibacillus</taxon>
    </lineage>
</organism>
<dbReference type="EMBL" id="JBFRHK010000009">
    <property type="protein sequence ID" value="MEX3746409.1"/>
    <property type="molecule type" value="Genomic_DNA"/>
</dbReference>
<accession>A0ABV3W020</accession>
<keyword evidence="1" id="KW-0456">Lyase</keyword>
<dbReference type="InterPro" id="IPR050772">
    <property type="entry name" value="Hydratase-Decarb/MhpD_sf"/>
</dbReference>
<dbReference type="PANTHER" id="PTHR30143">
    <property type="entry name" value="ACID HYDRATASE"/>
    <property type="match status" value="1"/>
</dbReference>
<evidence type="ECO:0000259" key="2">
    <source>
        <dbReference type="Pfam" id="PF01557"/>
    </source>
</evidence>
<dbReference type="PANTHER" id="PTHR30143:SF0">
    <property type="entry name" value="2-KETO-4-PENTENOATE HYDRATASE"/>
    <property type="match status" value="1"/>
</dbReference>
<dbReference type="RefSeq" id="WP_368637065.1">
    <property type="nucleotide sequence ID" value="NZ_JBFRHK010000009.1"/>
</dbReference>
<gene>
    <name evidence="3" type="ORF">AB1300_14890</name>
</gene>
<protein>
    <submittedName>
        <fullName evidence="3">2-keto-4-pentenoate hydratase</fullName>
    </submittedName>
</protein>
<feature type="domain" description="Fumarylacetoacetase-like C-terminal" evidence="2">
    <location>
        <begin position="82"/>
        <end position="256"/>
    </location>
</feature>